<dbReference type="EMBL" id="JBHTOP010000022">
    <property type="protein sequence ID" value="MFD1671922.1"/>
    <property type="molecule type" value="Genomic_DNA"/>
</dbReference>
<name>A0ABW4J6B7_9LACO</name>
<dbReference type="InterPro" id="IPR013747">
    <property type="entry name" value="ACP_syn_III_C"/>
</dbReference>
<evidence type="ECO:0000256" key="3">
    <source>
        <dbReference type="ARBA" id="ARBA00022679"/>
    </source>
</evidence>
<dbReference type="GO" id="GO:0033818">
    <property type="term" value="F:beta-ketoacyl-acyl-carrier-protein synthase III activity"/>
    <property type="evidence" value="ECO:0007669"/>
    <property type="project" value="UniProtKB-EC"/>
</dbReference>
<evidence type="ECO:0000313" key="12">
    <source>
        <dbReference type="EMBL" id="MFD1671922.1"/>
    </source>
</evidence>
<evidence type="ECO:0000313" key="13">
    <source>
        <dbReference type="Proteomes" id="UP001597267"/>
    </source>
</evidence>
<comment type="similarity">
    <text evidence="1 9">Belongs to the thiolase-like superfamily. FabH family.</text>
</comment>
<comment type="caution">
    <text evidence="12">The sequence shown here is derived from an EMBL/GenBank/DDBJ whole genome shotgun (WGS) entry which is preliminary data.</text>
</comment>
<comment type="function">
    <text evidence="9">Catalyzes the condensation reaction of fatty acid synthesis by the addition to an acyl acceptor of two carbons from malonyl-ACP. Catalyzes the first condensation reaction which initiates fatty acid synthesis and may therefore play a role in governing the total rate of fatty acid production. Possesses both acetoacetyl-ACP synthase and acetyl transacylase activities. Its substrate specificity determines the biosynthesis of branched-chain and/or straight-chain of fatty acids.</text>
</comment>
<keyword evidence="2 9" id="KW-0444">Lipid biosynthesis</keyword>
<gene>
    <name evidence="9" type="primary">fabH</name>
    <name evidence="12" type="ORF">ACFQ5M_07440</name>
</gene>
<feature type="region of interest" description="ACP-binding" evidence="9">
    <location>
        <begin position="254"/>
        <end position="258"/>
    </location>
</feature>
<feature type="active site" evidence="9">
    <location>
        <position position="253"/>
    </location>
</feature>
<dbReference type="Gene3D" id="3.40.47.10">
    <property type="match status" value="1"/>
</dbReference>
<comment type="catalytic activity">
    <reaction evidence="9">
        <text>malonyl-[ACP] + acetyl-CoA + H(+) = 3-oxobutanoyl-[ACP] + CO2 + CoA</text>
        <dbReference type="Rhea" id="RHEA:12080"/>
        <dbReference type="Rhea" id="RHEA-COMP:9623"/>
        <dbReference type="Rhea" id="RHEA-COMP:9625"/>
        <dbReference type="ChEBI" id="CHEBI:15378"/>
        <dbReference type="ChEBI" id="CHEBI:16526"/>
        <dbReference type="ChEBI" id="CHEBI:57287"/>
        <dbReference type="ChEBI" id="CHEBI:57288"/>
        <dbReference type="ChEBI" id="CHEBI:78449"/>
        <dbReference type="ChEBI" id="CHEBI:78450"/>
        <dbReference type="EC" id="2.3.1.180"/>
    </reaction>
</comment>
<keyword evidence="13" id="KW-1185">Reference proteome</keyword>
<keyword evidence="8 9" id="KW-0012">Acyltransferase</keyword>
<dbReference type="NCBIfam" id="NF006829">
    <property type="entry name" value="PRK09352.1"/>
    <property type="match status" value="1"/>
</dbReference>
<keyword evidence="5 9" id="KW-0443">Lipid metabolism</keyword>
<dbReference type="PANTHER" id="PTHR43091:SF1">
    <property type="entry name" value="BETA-KETOACYL-[ACYL-CARRIER-PROTEIN] SYNTHASE III, CHLOROPLASTIC"/>
    <property type="match status" value="1"/>
</dbReference>
<evidence type="ECO:0000259" key="10">
    <source>
        <dbReference type="Pfam" id="PF08541"/>
    </source>
</evidence>
<dbReference type="InterPro" id="IPR004655">
    <property type="entry name" value="FabH"/>
</dbReference>
<sequence>MVLKITQTAHYAPSKVVSNDDLAQMMDTSDEWIRSRTGIGNRHVVTDEDTTDLVVNVAKDLLTKGQVDPETINFIIVATASASEAVPTAAACVQKAIGAKNAFVFDLNAACSGFIYGLGVVRGLFTSPAYQKGILIGAEVLSKYANWEDRSTAVLFGDGAGGILLEKNNEPGELFLGEDLLSMGDLGDKITMAGTTNISPFSQGATDNNPDKWVHMDGRAVYTFATRNVPKSINRALEQANLTVEDVDLFILHQANARIVDVIARKLKQPLEKFPMNIEEYGNTSAASIPILFDELNAAGKLKPGMTVVLSGFGGGLTLGTEIIKL</sequence>
<dbReference type="SUPFAM" id="SSF53901">
    <property type="entry name" value="Thiolase-like"/>
    <property type="match status" value="1"/>
</dbReference>
<organism evidence="12 13">
    <name type="scientific">Agrilactobacillus yilanensis</name>
    <dbReference type="NCBI Taxonomy" id="2485997"/>
    <lineage>
        <taxon>Bacteria</taxon>
        <taxon>Bacillati</taxon>
        <taxon>Bacillota</taxon>
        <taxon>Bacilli</taxon>
        <taxon>Lactobacillales</taxon>
        <taxon>Lactobacillaceae</taxon>
        <taxon>Agrilactobacillus</taxon>
    </lineage>
</organism>
<accession>A0ABW4J6B7</accession>
<comment type="domain">
    <text evidence="9">The last Arg residue of the ACP-binding site is essential for the weak association between ACP/AcpP and FabH.</text>
</comment>
<evidence type="ECO:0000256" key="5">
    <source>
        <dbReference type="ARBA" id="ARBA00023098"/>
    </source>
</evidence>
<comment type="pathway">
    <text evidence="9">Lipid metabolism; fatty acid biosynthesis.</text>
</comment>
<feature type="active site" evidence="9">
    <location>
        <position position="111"/>
    </location>
</feature>
<feature type="active site" evidence="9">
    <location>
        <position position="283"/>
    </location>
</feature>
<evidence type="ECO:0000256" key="1">
    <source>
        <dbReference type="ARBA" id="ARBA00008642"/>
    </source>
</evidence>
<dbReference type="HAMAP" id="MF_01815">
    <property type="entry name" value="FabH"/>
    <property type="match status" value="1"/>
</dbReference>
<reference evidence="13" key="1">
    <citation type="journal article" date="2019" name="Int. J. Syst. Evol. Microbiol.">
        <title>The Global Catalogue of Microorganisms (GCM) 10K type strain sequencing project: providing services to taxonomists for standard genome sequencing and annotation.</title>
        <authorList>
            <consortium name="The Broad Institute Genomics Platform"/>
            <consortium name="The Broad Institute Genome Sequencing Center for Infectious Disease"/>
            <person name="Wu L."/>
            <person name="Ma J."/>
        </authorList>
    </citation>
    <scope>NUCLEOTIDE SEQUENCE [LARGE SCALE GENOMIC DNA]</scope>
    <source>
        <strain evidence="13">CCM 8896</strain>
    </source>
</reference>
<keyword evidence="7 9" id="KW-0511">Multifunctional enzyme</keyword>
<dbReference type="InterPro" id="IPR013751">
    <property type="entry name" value="ACP_syn_III_N"/>
</dbReference>
<feature type="domain" description="Beta-ketoacyl-[acyl-carrier-protein] synthase III C-terminal" evidence="10">
    <location>
        <begin position="237"/>
        <end position="325"/>
    </location>
</feature>
<dbReference type="NCBIfam" id="TIGR00747">
    <property type="entry name" value="fabH"/>
    <property type="match status" value="1"/>
</dbReference>
<dbReference type="EC" id="2.3.1.180" evidence="9"/>
<proteinExistence type="inferred from homology"/>
<evidence type="ECO:0000256" key="2">
    <source>
        <dbReference type="ARBA" id="ARBA00022516"/>
    </source>
</evidence>
<evidence type="ECO:0000256" key="8">
    <source>
        <dbReference type="ARBA" id="ARBA00023315"/>
    </source>
</evidence>
<evidence type="ECO:0000256" key="4">
    <source>
        <dbReference type="ARBA" id="ARBA00022832"/>
    </source>
</evidence>
<dbReference type="RefSeq" id="WP_125715825.1">
    <property type="nucleotide sequence ID" value="NZ_JBHTOP010000022.1"/>
</dbReference>
<comment type="subunit">
    <text evidence="9">Homodimer.</text>
</comment>
<dbReference type="PANTHER" id="PTHR43091">
    <property type="entry name" value="3-OXOACYL-[ACYL-CARRIER-PROTEIN] SYNTHASE"/>
    <property type="match status" value="1"/>
</dbReference>
<protein>
    <recommendedName>
        <fullName evidence="9">Beta-ketoacyl-[acyl-carrier-protein] synthase III</fullName>
        <shortName evidence="9">Beta-ketoacyl-ACP synthase III</shortName>
        <shortName evidence="9">KAS III</shortName>
        <ecNumber evidence="9">2.3.1.180</ecNumber>
    </recommendedName>
    <alternativeName>
        <fullName evidence="9">3-oxoacyl-[acyl-carrier-protein] synthase 3</fullName>
    </alternativeName>
    <alternativeName>
        <fullName evidence="9">3-oxoacyl-[acyl-carrier-protein] synthase III</fullName>
    </alternativeName>
</protein>
<keyword evidence="9" id="KW-0963">Cytoplasm</keyword>
<keyword evidence="4 9" id="KW-0276">Fatty acid metabolism</keyword>
<dbReference type="InterPro" id="IPR016039">
    <property type="entry name" value="Thiolase-like"/>
</dbReference>
<keyword evidence="6 9" id="KW-0275">Fatty acid biosynthesis</keyword>
<feature type="domain" description="Beta-ketoacyl-[acyl-carrier-protein] synthase III N-terminal" evidence="11">
    <location>
        <begin position="105"/>
        <end position="180"/>
    </location>
</feature>
<comment type="subcellular location">
    <subcellularLocation>
        <location evidence="9">Cytoplasm</location>
    </subcellularLocation>
</comment>
<dbReference type="CDD" id="cd00830">
    <property type="entry name" value="KAS_III"/>
    <property type="match status" value="1"/>
</dbReference>
<dbReference type="Proteomes" id="UP001597267">
    <property type="component" value="Unassembled WGS sequence"/>
</dbReference>
<evidence type="ECO:0000256" key="9">
    <source>
        <dbReference type="HAMAP-Rule" id="MF_01815"/>
    </source>
</evidence>
<evidence type="ECO:0000256" key="7">
    <source>
        <dbReference type="ARBA" id="ARBA00023268"/>
    </source>
</evidence>
<keyword evidence="3 9" id="KW-0808">Transferase</keyword>
<dbReference type="Pfam" id="PF08541">
    <property type="entry name" value="ACP_syn_III_C"/>
    <property type="match status" value="1"/>
</dbReference>
<dbReference type="Pfam" id="PF08545">
    <property type="entry name" value="ACP_syn_III"/>
    <property type="match status" value="1"/>
</dbReference>
<evidence type="ECO:0000259" key="11">
    <source>
        <dbReference type="Pfam" id="PF08545"/>
    </source>
</evidence>
<evidence type="ECO:0000256" key="6">
    <source>
        <dbReference type="ARBA" id="ARBA00023160"/>
    </source>
</evidence>